<accession>A0ABR6KQ56</accession>
<dbReference type="CDD" id="cd00564">
    <property type="entry name" value="TMP_TenI"/>
    <property type="match status" value="1"/>
</dbReference>
<dbReference type="InterPro" id="IPR022998">
    <property type="entry name" value="ThiamineP_synth_TenI"/>
</dbReference>
<dbReference type="RefSeq" id="WP_183671648.1">
    <property type="nucleotide sequence ID" value="NZ_BMPB01000008.1"/>
</dbReference>
<dbReference type="SUPFAM" id="SSF51391">
    <property type="entry name" value="Thiamin phosphate synthase"/>
    <property type="match status" value="1"/>
</dbReference>
<keyword evidence="5" id="KW-1185">Reference proteome</keyword>
<reference evidence="4 5" key="1">
    <citation type="submission" date="2020-08" db="EMBL/GenBank/DDBJ databases">
        <title>Genomic Encyclopedia of Type Strains, Phase IV (KMG-IV): sequencing the most valuable type-strain genomes for metagenomic binning, comparative biology and taxonomic classification.</title>
        <authorList>
            <person name="Goeker M."/>
        </authorList>
    </citation>
    <scope>NUCLEOTIDE SEQUENCE [LARGE SCALE GENOMIC DNA]</scope>
    <source>
        <strain evidence="4 5">DSM 102983</strain>
    </source>
</reference>
<keyword evidence="2" id="KW-0784">Thiamine biosynthesis</keyword>
<dbReference type="Gene3D" id="3.20.20.70">
    <property type="entry name" value="Aldolase class I"/>
    <property type="match status" value="1"/>
</dbReference>
<dbReference type="Pfam" id="PF02581">
    <property type="entry name" value="TMP-TENI"/>
    <property type="match status" value="1"/>
</dbReference>
<dbReference type="EMBL" id="JACHOC010000007">
    <property type="protein sequence ID" value="MBB4623642.1"/>
    <property type="molecule type" value="Genomic_DNA"/>
</dbReference>
<dbReference type="EC" id="2.5.1.3" evidence="4"/>
<evidence type="ECO:0000313" key="5">
    <source>
        <dbReference type="Proteomes" id="UP000533637"/>
    </source>
</evidence>
<dbReference type="InterPro" id="IPR013785">
    <property type="entry name" value="Aldolase_TIM"/>
</dbReference>
<dbReference type="PANTHER" id="PTHR20857">
    <property type="entry name" value="THIAMINE-PHOSPHATE PYROPHOSPHORYLASE"/>
    <property type="match status" value="1"/>
</dbReference>
<gene>
    <name evidence="4" type="ORF">GGQ57_003558</name>
</gene>
<feature type="domain" description="Thiamine phosphate synthase/TenI" evidence="3">
    <location>
        <begin position="18"/>
        <end position="173"/>
    </location>
</feature>
<comment type="caution">
    <text evidence="4">The sequence shown here is derived from an EMBL/GenBank/DDBJ whole genome shotgun (WGS) entry which is preliminary data.</text>
</comment>
<evidence type="ECO:0000256" key="2">
    <source>
        <dbReference type="ARBA" id="ARBA00022977"/>
    </source>
</evidence>
<dbReference type="GO" id="GO:0004789">
    <property type="term" value="F:thiamine-phosphate diphosphorylase activity"/>
    <property type="evidence" value="ECO:0007669"/>
    <property type="project" value="UniProtKB-EC"/>
</dbReference>
<evidence type="ECO:0000259" key="3">
    <source>
        <dbReference type="Pfam" id="PF02581"/>
    </source>
</evidence>
<dbReference type="Proteomes" id="UP000533637">
    <property type="component" value="Unassembled WGS sequence"/>
</dbReference>
<evidence type="ECO:0000256" key="1">
    <source>
        <dbReference type="ARBA" id="ARBA00004948"/>
    </source>
</evidence>
<evidence type="ECO:0000313" key="4">
    <source>
        <dbReference type="EMBL" id="MBB4623642.1"/>
    </source>
</evidence>
<comment type="pathway">
    <text evidence="1">Cofactor biosynthesis; thiamine diphosphate biosynthesis.</text>
</comment>
<keyword evidence="4" id="KW-0808">Transferase</keyword>
<organism evidence="4 5">
    <name type="scientific">Parabacteroides faecis</name>
    <dbReference type="NCBI Taxonomy" id="1217282"/>
    <lineage>
        <taxon>Bacteria</taxon>
        <taxon>Pseudomonadati</taxon>
        <taxon>Bacteroidota</taxon>
        <taxon>Bacteroidia</taxon>
        <taxon>Bacteroidales</taxon>
        <taxon>Tannerellaceae</taxon>
        <taxon>Parabacteroides</taxon>
    </lineage>
</organism>
<sequence>MKLIAITTPNFFEGEGLILTALFQEGMERVHLRKPQGDKQVLRLLLDTVPEVFHSRIVLHDHFELTSEYNLAGIHLNSRNHIIPEGFKGSISRSCHSLQEVKENRQLDYVFLSPVFESISKEGYGSGFSLETLQDAASHKIINEKVIALGGISNETIPSIRSIGFGGVAVLGALWGKVPDISQKETIINQYKNIQLCLKR</sequence>
<protein>
    <submittedName>
        <fullName evidence="4">Thiamine-phosphate pyrophosphorylase</fullName>
        <ecNumber evidence="4">2.5.1.3</ecNumber>
    </submittedName>
</protein>
<dbReference type="PANTHER" id="PTHR20857:SF15">
    <property type="entry name" value="THIAMINE-PHOSPHATE SYNTHASE"/>
    <property type="match status" value="1"/>
</dbReference>
<proteinExistence type="predicted"/>
<name>A0ABR6KQ56_9BACT</name>
<dbReference type="InterPro" id="IPR036206">
    <property type="entry name" value="ThiamineP_synth_sf"/>
</dbReference>